<feature type="domain" description="FeoB-type G" evidence="2">
    <location>
        <begin position="19"/>
        <end position="186"/>
    </location>
</feature>
<dbReference type="SUPFAM" id="SSF52540">
    <property type="entry name" value="P-loop containing nucleoside triphosphate hydrolases"/>
    <property type="match status" value="1"/>
</dbReference>
<organism evidence="3 4">
    <name type="scientific">Luteitalea pratensis</name>
    <dbReference type="NCBI Taxonomy" id="1855912"/>
    <lineage>
        <taxon>Bacteria</taxon>
        <taxon>Pseudomonadati</taxon>
        <taxon>Acidobacteriota</taxon>
        <taxon>Vicinamibacteria</taxon>
        <taxon>Vicinamibacterales</taxon>
        <taxon>Vicinamibacteraceae</taxon>
        <taxon>Luteitalea</taxon>
    </lineage>
</organism>
<dbReference type="STRING" id="1855912.LuPra_00714"/>
<dbReference type="InterPro" id="IPR005225">
    <property type="entry name" value="Small_GTP-bd"/>
</dbReference>
<feature type="transmembrane region" description="Helical" evidence="1">
    <location>
        <begin position="376"/>
        <end position="402"/>
    </location>
</feature>
<dbReference type="Proteomes" id="UP000076079">
    <property type="component" value="Chromosome"/>
</dbReference>
<keyword evidence="4" id="KW-1185">Reference proteome</keyword>
<dbReference type="CDD" id="cd01879">
    <property type="entry name" value="FeoB"/>
    <property type="match status" value="1"/>
</dbReference>
<dbReference type="InterPro" id="IPR027417">
    <property type="entry name" value="P-loop_NTPase"/>
</dbReference>
<dbReference type="PANTHER" id="PTHR43185:SF1">
    <property type="entry name" value="FE(2+) TRANSPORTER FEOB"/>
    <property type="match status" value="1"/>
</dbReference>
<dbReference type="PANTHER" id="PTHR43185">
    <property type="entry name" value="FERROUS IRON TRANSPORT PROTEIN B"/>
    <property type="match status" value="1"/>
</dbReference>
<dbReference type="PATRIC" id="fig|1813736.3.peg.749"/>
<evidence type="ECO:0000313" key="3">
    <source>
        <dbReference type="EMBL" id="AMY07541.1"/>
    </source>
</evidence>
<evidence type="ECO:0000313" key="4">
    <source>
        <dbReference type="Proteomes" id="UP000076079"/>
    </source>
</evidence>
<reference evidence="3 4" key="1">
    <citation type="journal article" date="2016" name="Genome Announc.">
        <title>First Complete Genome Sequence of a Subdivision 6 Acidobacterium Strain.</title>
        <authorList>
            <person name="Huang S."/>
            <person name="Vieira S."/>
            <person name="Bunk B."/>
            <person name="Riedel T."/>
            <person name="Sproer C."/>
            <person name="Overmann J."/>
        </authorList>
    </citation>
    <scope>NUCLEOTIDE SEQUENCE [LARGE SCALE GENOMIC DNA]</scope>
    <source>
        <strain evidence="4">DSM 100886 HEG_-6_39</strain>
    </source>
</reference>
<feature type="transmembrane region" description="Helical" evidence="1">
    <location>
        <begin position="408"/>
        <end position="431"/>
    </location>
</feature>
<sequence>MAVSAPETVTHGRVAAQAVARVALIGNPNTGKTTLFNRLCGARAKTSNFPGTTTASRVGRAALPGEWLTEIIDLPGLYELSLEVPETRIARDVLSGAGLYRQPDAVLVVIDACNLTRNLVLVGELLAYGLPVVVALNMIDLAQGRGLTIDGRKLSERLGCPVVPMIARRGEGVDDVRAALAGALSHGRTPDAAPGVPGEGASIETLTNWADDVMAYSAGRPSAPHERDAFTERLDRVFTHPVLGLLFFILVMGGLFYTLFALATIPMDLIEATFARLGDFAAQILPDGPVRALVSQGIIGGVAGTVVFLPQICLLFFLISLLEDTGYLARAAFVMDRVLRRFGLPGHAFVPLLTSSACALPGIMSTRLIPDRRDRLATILVAPLMSCSARLPVYVLLTSLLFANRPLYAAAAFSACYLLGALAALGTATLIGRTWLRGDARPMVLELPTYKWPSLRNAVFTAKDQGISFLQTAGTVIMAICIVMWWLSAYPQVPPPEQATALRARAAEPSVSDTQRAAWNEQATTLEVRASQRGSFAGRLGRLAQPVFAPLGFDSQLTVGILTSFLAREVFVSTMSVLVGGSARADVDVGVIERIRSATRDDGTPLFTAATSASALVFFVLAMQCLPTLTVTRRETGSGRYALLQFSYMSVLAYVASLIVYQALRSGGIP</sequence>
<dbReference type="Pfam" id="PF07664">
    <property type="entry name" value="FeoB_C"/>
    <property type="match status" value="1"/>
</dbReference>
<protein>
    <submittedName>
        <fullName evidence="3">Ferrous iron transport protein B</fullName>
    </submittedName>
</protein>
<feature type="transmembrane region" description="Helical" evidence="1">
    <location>
        <begin position="641"/>
        <end position="664"/>
    </location>
</feature>
<dbReference type="InterPro" id="IPR030389">
    <property type="entry name" value="G_FEOB_dom"/>
</dbReference>
<accession>A0A143PG97</accession>
<evidence type="ECO:0000259" key="2">
    <source>
        <dbReference type="PROSITE" id="PS51711"/>
    </source>
</evidence>
<dbReference type="Gene3D" id="3.40.50.300">
    <property type="entry name" value="P-loop containing nucleotide triphosphate hydrolases"/>
    <property type="match status" value="1"/>
</dbReference>
<keyword evidence="1" id="KW-1133">Transmembrane helix</keyword>
<keyword evidence="1" id="KW-0472">Membrane</keyword>
<dbReference type="EMBL" id="CP015136">
    <property type="protein sequence ID" value="AMY07541.1"/>
    <property type="molecule type" value="Genomic_DNA"/>
</dbReference>
<dbReference type="InterPro" id="IPR006073">
    <property type="entry name" value="GTP-bd"/>
</dbReference>
<dbReference type="Pfam" id="PF07670">
    <property type="entry name" value="Gate"/>
    <property type="match status" value="2"/>
</dbReference>
<gene>
    <name evidence="3" type="primary">feoB_1</name>
    <name evidence="3" type="ORF">LuPra_00714</name>
</gene>
<evidence type="ECO:0000256" key="1">
    <source>
        <dbReference type="SAM" id="Phobius"/>
    </source>
</evidence>
<feature type="transmembrane region" description="Helical" evidence="1">
    <location>
        <begin position="298"/>
        <end position="322"/>
    </location>
</feature>
<dbReference type="OrthoDB" id="9809127at2"/>
<dbReference type="RefSeq" id="WP_110169483.1">
    <property type="nucleotide sequence ID" value="NZ_CP015136.1"/>
</dbReference>
<dbReference type="GO" id="GO:0015093">
    <property type="term" value="F:ferrous iron transmembrane transporter activity"/>
    <property type="evidence" value="ECO:0007669"/>
    <property type="project" value="InterPro"/>
</dbReference>
<dbReference type="PROSITE" id="PS51711">
    <property type="entry name" value="G_FEOB"/>
    <property type="match status" value="1"/>
</dbReference>
<dbReference type="GO" id="GO:0005886">
    <property type="term" value="C:plasma membrane"/>
    <property type="evidence" value="ECO:0007669"/>
    <property type="project" value="TreeGrafter"/>
</dbReference>
<dbReference type="InterPro" id="IPR011642">
    <property type="entry name" value="Gate_dom"/>
</dbReference>
<dbReference type="KEGG" id="abac:LuPra_00714"/>
<dbReference type="GO" id="GO:0005525">
    <property type="term" value="F:GTP binding"/>
    <property type="evidence" value="ECO:0007669"/>
    <property type="project" value="InterPro"/>
</dbReference>
<keyword evidence="1" id="KW-0812">Transmembrane</keyword>
<dbReference type="InterPro" id="IPR011640">
    <property type="entry name" value="Fe2_transport_prot_B_C"/>
</dbReference>
<reference evidence="4" key="2">
    <citation type="submission" date="2016-04" db="EMBL/GenBank/DDBJ databases">
        <title>First Complete Genome Sequence of a Subdivision 6 Acidobacterium.</title>
        <authorList>
            <person name="Huang S."/>
            <person name="Vieira S."/>
            <person name="Bunk B."/>
            <person name="Riedel T."/>
            <person name="Sproeer C."/>
            <person name="Overmann J."/>
        </authorList>
    </citation>
    <scope>NUCLEOTIDE SEQUENCE [LARGE SCALE GENOMIC DNA]</scope>
    <source>
        <strain evidence="4">DSM 100886 HEG_-6_39</strain>
    </source>
</reference>
<proteinExistence type="predicted"/>
<dbReference type="Pfam" id="PF02421">
    <property type="entry name" value="FeoB_N"/>
    <property type="match status" value="1"/>
</dbReference>
<dbReference type="NCBIfam" id="TIGR00231">
    <property type="entry name" value="small_GTP"/>
    <property type="match status" value="1"/>
</dbReference>
<feature type="transmembrane region" description="Helical" evidence="1">
    <location>
        <begin position="466"/>
        <end position="487"/>
    </location>
</feature>
<dbReference type="InterPro" id="IPR050860">
    <property type="entry name" value="FeoB_GTPase"/>
</dbReference>
<dbReference type="PRINTS" id="PR00326">
    <property type="entry name" value="GTP1OBG"/>
</dbReference>
<dbReference type="AlphaFoldDB" id="A0A143PG97"/>
<feature type="transmembrane region" description="Helical" evidence="1">
    <location>
        <begin position="242"/>
        <end position="265"/>
    </location>
</feature>
<feature type="transmembrane region" description="Helical" evidence="1">
    <location>
        <begin position="342"/>
        <end position="364"/>
    </location>
</feature>
<name>A0A143PG97_LUTPR</name>
<feature type="transmembrane region" description="Helical" evidence="1">
    <location>
        <begin position="606"/>
        <end position="629"/>
    </location>
</feature>